<protein>
    <submittedName>
        <fullName evidence="1">Uncharacterized protein</fullName>
    </submittedName>
</protein>
<name>A0ABZ3E9H7_9GAMM</name>
<evidence type="ECO:0000313" key="1">
    <source>
        <dbReference type="EMBL" id="XAF56283.1"/>
    </source>
</evidence>
<geneLocation type="plasmid" evidence="1 2">
    <name>unnamed2</name>
</geneLocation>
<sequence>MIGVIEKTPIADLIPLGKGLFRGEGELGNQTIRFLIRLGKDGRVYVLRAVAKSKAAA</sequence>
<proteinExistence type="predicted"/>
<evidence type="ECO:0000313" key="2">
    <source>
        <dbReference type="Proteomes" id="UP001445268"/>
    </source>
</evidence>
<accession>A0ABZ3E9H7</accession>
<organism evidence="1 2">
    <name type="scientific">Marinobacter alkaliphilus</name>
    <dbReference type="NCBI Taxonomy" id="254719"/>
    <lineage>
        <taxon>Bacteria</taxon>
        <taxon>Pseudomonadati</taxon>
        <taxon>Pseudomonadota</taxon>
        <taxon>Gammaproteobacteria</taxon>
        <taxon>Pseudomonadales</taxon>
        <taxon>Marinobacteraceae</taxon>
        <taxon>Marinobacter</taxon>
    </lineage>
</organism>
<dbReference type="EMBL" id="CP152382">
    <property type="protein sequence ID" value="XAF56283.1"/>
    <property type="molecule type" value="Genomic_DNA"/>
</dbReference>
<gene>
    <name evidence="1" type="ORF">AAGT77_20390</name>
</gene>
<keyword evidence="1" id="KW-0614">Plasmid</keyword>
<dbReference type="RefSeq" id="WP_158499515.1">
    <property type="nucleotide sequence ID" value="NZ_CP152382.1"/>
</dbReference>
<reference evidence="1 2" key="1">
    <citation type="submission" date="2024-04" db="EMBL/GenBank/DDBJ databases">
        <title>Marinobacter sp. SBY-1.</title>
        <authorList>
            <person name="Pan C."/>
        </authorList>
    </citation>
    <scope>NUCLEOTIDE SEQUENCE [LARGE SCALE GENOMIC DNA]</scope>
    <source>
        <strain evidence="1 2">SBY-1</strain>
        <plasmid evidence="1 2">unnamed2</plasmid>
    </source>
</reference>
<dbReference type="Proteomes" id="UP001445268">
    <property type="component" value="Plasmid unnamed2"/>
</dbReference>
<keyword evidence="2" id="KW-1185">Reference proteome</keyword>